<keyword evidence="10 12" id="KW-0368">Histidine biosynthesis</keyword>
<sequence length="347" mass="38555">MDITKLLRPHIAALKPYSSARDEFSGQAEVYLDANENPYGSLDGEQWNRYPDPLQKEIKNRLAEIKGVKPEQIFLGNGSDEGIDLLIRAFCEPGKDAVLLLPPTYGMYEVSASIHNIACKKVALLPDLQPDVEAILAASQGAKILFICSPNNPSGNDIAYDTILHLVEKFPGLVVVDEAYIDFSPQKSLLSALKRYPQLVVMQTFSKAWGMAALRLGTLYASESIIQVLNKIKPPYNINAYSQQQLLKALATPERVQENVQAINQAREVLVESLRGLPYVQEIYPSSANFVLVKMQSARKIYQQLLAEGIVVRDRSQVILCSDCLRISIGTTQENQTLIQALQSMSF</sequence>
<evidence type="ECO:0000256" key="5">
    <source>
        <dbReference type="ARBA" id="ARBA00011738"/>
    </source>
</evidence>
<evidence type="ECO:0000256" key="10">
    <source>
        <dbReference type="ARBA" id="ARBA00023102"/>
    </source>
</evidence>
<keyword evidence="8 12" id="KW-0808">Transferase</keyword>
<proteinExistence type="inferred from homology"/>
<feature type="domain" description="Aminotransferase class I/classII large" evidence="13">
    <location>
        <begin position="36"/>
        <end position="342"/>
    </location>
</feature>
<reference evidence="14" key="1">
    <citation type="submission" date="2023-06" db="EMBL/GenBank/DDBJ databases">
        <title>Cytophagales bacterium Strain LB-30, isolated from soil.</title>
        <authorList>
            <person name="Liu B."/>
        </authorList>
    </citation>
    <scope>NUCLEOTIDE SEQUENCE</scope>
    <source>
        <strain evidence="14">LB-30</strain>
    </source>
</reference>
<comment type="caution">
    <text evidence="14">The sequence shown here is derived from an EMBL/GenBank/DDBJ whole genome shotgun (WGS) entry which is preliminary data.</text>
</comment>
<dbReference type="InterPro" id="IPR015421">
    <property type="entry name" value="PyrdxlP-dep_Trfase_major"/>
</dbReference>
<evidence type="ECO:0000256" key="7">
    <source>
        <dbReference type="ARBA" id="ARBA00022605"/>
    </source>
</evidence>
<evidence type="ECO:0000313" key="15">
    <source>
        <dbReference type="Proteomes" id="UP001168552"/>
    </source>
</evidence>
<keyword evidence="7 12" id="KW-0028">Amino-acid biosynthesis</keyword>
<dbReference type="Gene3D" id="3.40.640.10">
    <property type="entry name" value="Type I PLP-dependent aspartate aminotransferase-like (Major domain)"/>
    <property type="match status" value="1"/>
</dbReference>
<accession>A0ABT8F372</accession>
<dbReference type="GO" id="GO:0004400">
    <property type="term" value="F:histidinol-phosphate transaminase activity"/>
    <property type="evidence" value="ECO:0007669"/>
    <property type="project" value="UniProtKB-EC"/>
</dbReference>
<keyword evidence="9 12" id="KW-0663">Pyridoxal phosphate</keyword>
<evidence type="ECO:0000256" key="8">
    <source>
        <dbReference type="ARBA" id="ARBA00022679"/>
    </source>
</evidence>
<dbReference type="Pfam" id="PF00155">
    <property type="entry name" value="Aminotran_1_2"/>
    <property type="match status" value="1"/>
</dbReference>
<dbReference type="InterPro" id="IPR015422">
    <property type="entry name" value="PyrdxlP-dep_Trfase_small"/>
</dbReference>
<dbReference type="PANTHER" id="PTHR42885:SF2">
    <property type="entry name" value="HISTIDINOL-PHOSPHATE AMINOTRANSFERASE"/>
    <property type="match status" value="1"/>
</dbReference>
<feature type="modified residue" description="N6-(pyridoxal phosphate)lysine" evidence="12">
    <location>
        <position position="207"/>
    </location>
</feature>
<dbReference type="CDD" id="cd00609">
    <property type="entry name" value="AAT_like"/>
    <property type="match status" value="1"/>
</dbReference>
<dbReference type="PANTHER" id="PTHR42885">
    <property type="entry name" value="HISTIDINOL-PHOSPHATE AMINOTRANSFERASE-RELATED"/>
    <property type="match status" value="1"/>
</dbReference>
<dbReference type="InterPro" id="IPR001917">
    <property type="entry name" value="Aminotrans_II_pyridoxalP_BS"/>
</dbReference>
<dbReference type="InterPro" id="IPR004839">
    <property type="entry name" value="Aminotransferase_I/II_large"/>
</dbReference>
<evidence type="ECO:0000256" key="4">
    <source>
        <dbReference type="ARBA" id="ARBA00007970"/>
    </source>
</evidence>
<evidence type="ECO:0000256" key="12">
    <source>
        <dbReference type="HAMAP-Rule" id="MF_01023"/>
    </source>
</evidence>
<comment type="pathway">
    <text evidence="2 12">Amino-acid biosynthesis; L-histidine biosynthesis; L-histidine from 5-phospho-alpha-D-ribose 1-diphosphate: step 7/9.</text>
</comment>
<dbReference type="PROSITE" id="PS00599">
    <property type="entry name" value="AA_TRANSFER_CLASS_2"/>
    <property type="match status" value="1"/>
</dbReference>
<evidence type="ECO:0000256" key="6">
    <source>
        <dbReference type="ARBA" id="ARBA00022576"/>
    </source>
</evidence>
<evidence type="ECO:0000256" key="11">
    <source>
        <dbReference type="ARBA" id="ARBA00047481"/>
    </source>
</evidence>
<dbReference type="InterPro" id="IPR015424">
    <property type="entry name" value="PyrdxlP-dep_Trfase"/>
</dbReference>
<comment type="cofactor">
    <cofactor evidence="1 12">
        <name>pyridoxal 5'-phosphate</name>
        <dbReference type="ChEBI" id="CHEBI:597326"/>
    </cofactor>
</comment>
<evidence type="ECO:0000256" key="9">
    <source>
        <dbReference type="ARBA" id="ARBA00022898"/>
    </source>
</evidence>
<comment type="catalytic activity">
    <reaction evidence="11 12">
        <text>L-histidinol phosphate + 2-oxoglutarate = 3-(imidazol-4-yl)-2-oxopropyl phosphate + L-glutamate</text>
        <dbReference type="Rhea" id="RHEA:23744"/>
        <dbReference type="ChEBI" id="CHEBI:16810"/>
        <dbReference type="ChEBI" id="CHEBI:29985"/>
        <dbReference type="ChEBI" id="CHEBI:57766"/>
        <dbReference type="ChEBI" id="CHEBI:57980"/>
        <dbReference type="EC" id="2.6.1.9"/>
    </reaction>
</comment>
<evidence type="ECO:0000256" key="2">
    <source>
        <dbReference type="ARBA" id="ARBA00005011"/>
    </source>
</evidence>
<dbReference type="EMBL" id="JAUHJS010000002">
    <property type="protein sequence ID" value="MDN4164828.1"/>
    <property type="molecule type" value="Genomic_DNA"/>
</dbReference>
<gene>
    <name evidence="12 14" type="primary">hisC</name>
    <name evidence="14" type="ORF">QWY31_04905</name>
</gene>
<dbReference type="Proteomes" id="UP001168552">
    <property type="component" value="Unassembled WGS sequence"/>
</dbReference>
<name>A0ABT8F372_9BACT</name>
<evidence type="ECO:0000256" key="3">
    <source>
        <dbReference type="ARBA" id="ARBA00005189"/>
    </source>
</evidence>
<keyword evidence="15" id="KW-1185">Reference proteome</keyword>
<dbReference type="Gene3D" id="3.90.1150.10">
    <property type="entry name" value="Aspartate Aminotransferase, domain 1"/>
    <property type="match status" value="1"/>
</dbReference>
<dbReference type="SUPFAM" id="SSF53383">
    <property type="entry name" value="PLP-dependent transferases"/>
    <property type="match status" value="1"/>
</dbReference>
<comment type="subunit">
    <text evidence="5 12">Homodimer.</text>
</comment>
<comment type="similarity">
    <text evidence="4 12">Belongs to the class-II pyridoxal-phosphate-dependent aminotransferase family. Histidinol-phosphate aminotransferase subfamily.</text>
</comment>
<evidence type="ECO:0000256" key="1">
    <source>
        <dbReference type="ARBA" id="ARBA00001933"/>
    </source>
</evidence>
<dbReference type="InterPro" id="IPR005861">
    <property type="entry name" value="HisP_aminotrans"/>
</dbReference>
<comment type="pathway">
    <text evidence="3">Lipid metabolism.</text>
</comment>
<dbReference type="RefSeq" id="WP_320003354.1">
    <property type="nucleotide sequence ID" value="NZ_JAUHJS010000002.1"/>
</dbReference>
<dbReference type="EC" id="2.6.1.9" evidence="12"/>
<protein>
    <recommendedName>
        <fullName evidence="12">Histidinol-phosphate aminotransferase</fullName>
        <ecNumber evidence="12">2.6.1.9</ecNumber>
    </recommendedName>
    <alternativeName>
        <fullName evidence="12">Imidazole acetol-phosphate transaminase</fullName>
    </alternativeName>
</protein>
<keyword evidence="6 12" id="KW-0032">Aminotransferase</keyword>
<organism evidence="14 15">
    <name type="scientific">Shiella aurantiaca</name>
    <dbReference type="NCBI Taxonomy" id="3058365"/>
    <lineage>
        <taxon>Bacteria</taxon>
        <taxon>Pseudomonadati</taxon>
        <taxon>Bacteroidota</taxon>
        <taxon>Cytophagia</taxon>
        <taxon>Cytophagales</taxon>
        <taxon>Shiellaceae</taxon>
        <taxon>Shiella</taxon>
    </lineage>
</organism>
<dbReference type="NCBIfam" id="TIGR01141">
    <property type="entry name" value="hisC"/>
    <property type="match status" value="1"/>
</dbReference>
<dbReference type="HAMAP" id="MF_01023">
    <property type="entry name" value="HisC_aminotrans_2"/>
    <property type="match status" value="1"/>
</dbReference>
<evidence type="ECO:0000313" key="14">
    <source>
        <dbReference type="EMBL" id="MDN4164828.1"/>
    </source>
</evidence>
<evidence type="ECO:0000259" key="13">
    <source>
        <dbReference type="Pfam" id="PF00155"/>
    </source>
</evidence>